<dbReference type="CDD" id="cd04056">
    <property type="entry name" value="Peptidases_S53"/>
    <property type="match status" value="1"/>
</dbReference>
<evidence type="ECO:0000256" key="5">
    <source>
        <dbReference type="ARBA" id="ARBA00022825"/>
    </source>
</evidence>
<evidence type="ECO:0000256" key="1">
    <source>
        <dbReference type="ARBA" id="ARBA00001913"/>
    </source>
</evidence>
<dbReference type="InterPro" id="IPR030400">
    <property type="entry name" value="Sedolisin_dom"/>
</dbReference>
<protein>
    <submittedName>
        <fullName evidence="10">S53 family peptidase</fullName>
        <ecNumber evidence="10">3.4.-.-</ecNumber>
    </submittedName>
</protein>
<keyword evidence="7" id="KW-0865">Zymogen</keyword>
<name>A0ABV5AD39_9BACL</name>
<dbReference type="CDD" id="cd11377">
    <property type="entry name" value="Pro-peptidase_S53"/>
    <property type="match status" value="1"/>
</dbReference>
<organism evidence="10 11">
    <name type="scientific">Alicyclobacillus fastidiosus</name>
    <dbReference type="NCBI Taxonomy" id="392011"/>
    <lineage>
        <taxon>Bacteria</taxon>
        <taxon>Bacillati</taxon>
        <taxon>Bacillota</taxon>
        <taxon>Bacilli</taxon>
        <taxon>Bacillales</taxon>
        <taxon>Alicyclobacillaceae</taxon>
        <taxon>Alicyclobacillus</taxon>
    </lineage>
</organism>
<dbReference type="Proteomes" id="UP001579974">
    <property type="component" value="Unassembled WGS sequence"/>
</dbReference>
<reference evidence="10 11" key="1">
    <citation type="journal article" date="2024" name="Int. J. Mol. Sci.">
        <title>Exploration of Alicyclobacillus spp. Genome in Search of Antibiotic Resistance.</title>
        <authorList>
            <person name="Bucka-Kolendo J."/>
            <person name="Kiousi D.E."/>
            <person name="Dekowska A."/>
            <person name="Mikolajczuk-Szczyrba A."/>
            <person name="Karadedos D.M."/>
            <person name="Michael P."/>
            <person name="Galanis A."/>
            <person name="Sokolowska B."/>
        </authorList>
    </citation>
    <scope>NUCLEOTIDE SEQUENCE [LARGE SCALE GENOMIC DNA]</scope>
    <source>
        <strain evidence="10 11">KKP 3000</strain>
    </source>
</reference>
<dbReference type="PANTHER" id="PTHR14218">
    <property type="entry name" value="PROTEASE S8 TRIPEPTIDYL PEPTIDASE I CLN2"/>
    <property type="match status" value="1"/>
</dbReference>
<comment type="cofactor">
    <cofactor evidence="1">
        <name>Ca(2+)</name>
        <dbReference type="ChEBI" id="CHEBI:29108"/>
    </cofactor>
</comment>
<evidence type="ECO:0000256" key="3">
    <source>
        <dbReference type="ARBA" id="ARBA00022723"/>
    </source>
</evidence>
<dbReference type="EC" id="3.4.-.-" evidence="10"/>
<evidence type="ECO:0000256" key="4">
    <source>
        <dbReference type="ARBA" id="ARBA00022801"/>
    </source>
</evidence>
<proteinExistence type="predicted"/>
<evidence type="ECO:0000313" key="11">
    <source>
        <dbReference type="Proteomes" id="UP001579974"/>
    </source>
</evidence>
<dbReference type="PANTHER" id="PTHR14218:SF15">
    <property type="entry name" value="TRIPEPTIDYL-PEPTIDASE 1"/>
    <property type="match status" value="1"/>
</dbReference>
<feature type="region of interest" description="Disordered" evidence="8">
    <location>
        <begin position="1"/>
        <end position="27"/>
    </location>
</feature>
<keyword evidence="11" id="KW-1185">Reference proteome</keyword>
<dbReference type="Pfam" id="PF09286">
    <property type="entry name" value="Pro-kuma_activ"/>
    <property type="match status" value="1"/>
</dbReference>
<dbReference type="InterPro" id="IPR036852">
    <property type="entry name" value="Peptidase_S8/S53_dom_sf"/>
</dbReference>
<comment type="caution">
    <text evidence="10">The sequence shown here is derived from an EMBL/GenBank/DDBJ whole genome shotgun (WGS) entry which is preliminary data.</text>
</comment>
<feature type="domain" description="Peptidase S53" evidence="9">
    <location>
        <begin position="185"/>
        <end position="540"/>
    </location>
</feature>
<evidence type="ECO:0000256" key="6">
    <source>
        <dbReference type="ARBA" id="ARBA00022837"/>
    </source>
</evidence>
<dbReference type="InterPro" id="IPR050819">
    <property type="entry name" value="Tripeptidyl-peptidase_I"/>
</dbReference>
<keyword evidence="3" id="KW-0479">Metal-binding</keyword>
<keyword evidence="2" id="KW-0645">Protease</keyword>
<evidence type="ECO:0000256" key="8">
    <source>
        <dbReference type="SAM" id="MobiDB-lite"/>
    </source>
</evidence>
<evidence type="ECO:0000259" key="9">
    <source>
        <dbReference type="PROSITE" id="PS51695"/>
    </source>
</evidence>
<keyword evidence="4 10" id="KW-0378">Hydrolase</keyword>
<dbReference type="SUPFAM" id="SSF52743">
    <property type="entry name" value="Subtilisin-like"/>
    <property type="match status" value="1"/>
</dbReference>
<evidence type="ECO:0000313" key="10">
    <source>
        <dbReference type="EMBL" id="MFB5190145.1"/>
    </source>
</evidence>
<dbReference type="Gene3D" id="3.40.50.200">
    <property type="entry name" value="Peptidase S8/S53 domain"/>
    <property type="match status" value="1"/>
</dbReference>
<dbReference type="PROSITE" id="PS51695">
    <property type="entry name" value="SEDOLISIN"/>
    <property type="match status" value="1"/>
</dbReference>
<evidence type="ECO:0000256" key="2">
    <source>
        <dbReference type="ARBA" id="ARBA00022670"/>
    </source>
</evidence>
<dbReference type="InterPro" id="IPR000209">
    <property type="entry name" value="Peptidase_S8/S53_dom"/>
</dbReference>
<dbReference type="GO" id="GO:0016787">
    <property type="term" value="F:hydrolase activity"/>
    <property type="evidence" value="ECO:0007669"/>
    <property type="project" value="UniProtKB-KW"/>
</dbReference>
<dbReference type="SMART" id="SM00944">
    <property type="entry name" value="Pro-kuma_activ"/>
    <property type="match status" value="1"/>
</dbReference>
<keyword evidence="5" id="KW-0720">Serine protease</keyword>
<gene>
    <name evidence="10" type="ORF">KKP3000_003589</name>
</gene>
<dbReference type="SUPFAM" id="SSF54897">
    <property type="entry name" value="Protease propeptides/inhibitors"/>
    <property type="match status" value="1"/>
</dbReference>
<keyword evidence="6" id="KW-0106">Calcium</keyword>
<evidence type="ECO:0000256" key="7">
    <source>
        <dbReference type="ARBA" id="ARBA00023145"/>
    </source>
</evidence>
<dbReference type="Pfam" id="PF00082">
    <property type="entry name" value="Peptidase_S8"/>
    <property type="match status" value="1"/>
</dbReference>
<dbReference type="EMBL" id="JBDXSU010000005">
    <property type="protein sequence ID" value="MFB5190145.1"/>
    <property type="molecule type" value="Genomic_DNA"/>
</dbReference>
<accession>A0ABV5AD39</accession>
<sequence length="544" mass="56058">MQSRERGAHTPIPGSERKAVPGAKHVGPADLGERISVTMYLRRCSSEKLAQAVEELSKVPLAKRRHMSHEEFAVAHAVDADDLKIVEDFAKEHGLTVDHVNAAAATVGLSGSVTSFHEAFGVELALYEHPDFKYRGRTGAIHLPAQLSDIVVAVLGLDNRPQTKPHFRIHQGEAVDMRALAAEMSYTPVQVAQLYNFPENITCDDQCIGIIELGGGYSLDALEEYFSSLGVATPTISSVSVDGATNQPTGDSNGPDGEVDLDIEVAAAVAPGAKIVVYFAPNTDAGFLDAITTAIHDTTNKPSVLSISWGGAESSWTTQAMQAMNSAFQDAAALGVTVCCASGDDGSADSVDDGEVHVDFPASSPYVLACGGTRLTGSNGTIESEVVWNDGANGGASGGGVSDVFALPSWQANANVPPSANPGGHVGRGVPDVAGDADPATGYQVLVDGQQLAIGGTSAVAPLWAGLIAIANYTLGHPVGFLNPILYGLPSDAGAFHDITSGNNDVNGSTEAYQARPGWDACTGLGSPNGAKLVSALGSAGSTT</sequence>
<dbReference type="InterPro" id="IPR015366">
    <property type="entry name" value="S53_propep"/>
</dbReference>